<reference evidence="1 2" key="1">
    <citation type="submission" date="2021-04" db="EMBL/GenBank/DDBJ databases">
        <title>The complete genome sequence of Neokomagataea sp. TBRC 2177.</title>
        <authorList>
            <person name="Charoenyingcharoen P."/>
            <person name="Yukphan P."/>
        </authorList>
    </citation>
    <scope>NUCLEOTIDE SEQUENCE [LARGE SCALE GENOMIC DNA]</scope>
    <source>
        <strain evidence="1 2">TBRC 2177</strain>
    </source>
</reference>
<dbReference type="EMBL" id="JAGRQH010000003">
    <property type="protein sequence ID" value="MBR0559518.1"/>
    <property type="molecule type" value="Genomic_DNA"/>
</dbReference>
<name>A0ABS5E6I1_9PROT</name>
<sequence>MGEAFVTDAERQRLVSLEAVLIELRGKVAQALKSGGMSCGENRHDVESRLGWLAHHIDGMIDANDIGHDAILEHRSLLEDVLFAEKEPH</sequence>
<proteinExistence type="predicted"/>
<protein>
    <recommendedName>
        <fullName evidence="3">DUF4164 family protein</fullName>
    </recommendedName>
</protein>
<gene>
    <name evidence="1" type="ORF">KB213_05540</name>
</gene>
<keyword evidence="2" id="KW-1185">Reference proteome</keyword>
<accession>A0ABS5E6I1</accession>
<comment type="caution">
    <text evidence="1">The sequence shown here is derived from an EMBL/GenBank/DDBJ whole genome shotgun (WGS) entry which is preliminary data.</text>
</comment>
<organism evidence="1 2">
    <name type="scientific">Neokomagataea anthophila</name>
    <dbReference type="NCBI Taxonomy" id="2826925"/>
    <lineage>
        <taxon>Bacteria</taxon>
        <taxon>Pseudomonadati</taxon>
        <taxon>Pseudomonadota</taxon>
        <taxon>Alphaproteobacteria</taxon>
        <taxon>Acetobacterales</taxon>
        <taxon>Acetobacteraceae</taxon>
        <taxon>Neokomagataea</taxon>
    </lineage>
</organism>
<evidence type="ECO:0008006" key="3">
    <source>
        <dbReference type="Google" id="ProtNLM"/>
    </source>
</evidence>
<evidence type="ECO:0000313" key="2">
    <source>
        <dbReference type="Proteomes" id="UP000677812"/>
    </source>
</evidence>
<dbReference type="RefSeq" id="WP_211681104.1">
    <property type="nucleotide sequence ID" value="NZ_JAGRQH010000003.1"/>
</dbReference>
<dbReference type="Proteomes" id="UP000677812">
    <property type="component" value="Unassembled WGS sequence"/>
</dbReference>
<evidence type="ECO:0000313" key="1">
    <source>
        <dbReference type="EMBL" id="MBR0559518.1"/>
    </source>
</evidence>